<dbReference type="Proteomes" id="UP000195781">
    <property type="component" value="Unassembled WGS sequence"/>
</dbReference>
<evidence type="ECO:0008006" key="4">
    <source>
        <dbReference type="Google" id="ProtNLM"/>
    </source>
</evidence>
<evidence type="ECO:0000313" key="2">
    <source>
        <dbReference type="EMBL" id="OUN89400.1"/>
    </source>
</evidence>
<dbReference type="AlphaFoldDB" id="A0A1Y3Y521"/>
<reference evidence="3" key="1">
    <citation type="submission" date="2017-04" db="EMBL/GenBank/DDBJ databases">
        <title>Function of individual gut microbiota members based on whole genome sequencing of pure cultures obtained from chicken caecum.</title>
        <authorList>
            <person name="Medvecky M."/>
            <person name="Cejkova D."/>
            <person name="Polansky O."/>
            <person name="Karasova D."/>
            <person name="Kubasova T."/>
            <person name="Cizek A."/>
            <person name="Rychlik I."/>
        </authorList>
    </citation>
    <scope>NUCLEOTIDE SEQUENCE [LARGE SCALE GENOMIC DNA]</scope>
    <source>
        <strain evidence="3">An5</strain>
    </source>
</reference>
<dbReference type="InterPro" id="IPR007563">
    <property type="entry name" value="DUF554"/>
</dbReference>
<dbReference type="EMBL" id="NFIE01000004">
    <property type="protein sequence ID" value="OUN89400.1"/>
    <property type="molecule type" value="Genomic_DNA"/>
</dbReference>
<proteinExistence type="predicted"/>
<keyword evidence="1" id="KW-1133">Transmembrane helix</keyword>
<feature type="transmembrane region" description="Helical" evidence="1">
    <location>
        <begin position="67"/>
        <end position="87"/>
    </location>
</feature>
<dbReference type="OrthoDB" id="9797976at2"/>
<dbReference type="Pfam" id="PF04474">
    <property type="entry name" value="DUF554"/>
    <property type="match status" value="1"/>
</dbReference>
<feature type="transmembrane region" description="Helical" evidence="1">
    <location>
        <begin position="108"/>
        <end position="130"/>
    </location>
</feature>
<evidence type="ECO:0000313" key="3">
    <source>
        <dbReference type="Proteomes" id="UP000195781"/>
    </source>
</evidence>
<dbReference type="PANTHER" id="PTHR36111">
    <property type="entry name" value="INNER MEMBRANE PROTEIN-RELATED"/>
    <property type="match status" value="1"/>
</dbReference>
<feature type="transmembrane region" description="Helical" evidence="1">
    <location>
        <begin position="193"/>
        <end position="213"/>
    </location>
</feature>
<evidence type="ECO:0000256" key="1">
    <source>
        <dbReference type="SAM" id="Phobius"/>
    </source>
</evidence>
<feature type="transmembrane region" description="Helical" evidence="1">
    <location>
        <begin position="36"/>
        <end position="55"/>
    </location>
</feature>
<comment type="caution">
    <text evidence="2">The sequence shown here is derived from an EMBL/GenBank/DDBJ whole genome shotgun (WGS) entry which is preliminary data.</text>
</comment>
<organism evidence="2 3">
    <name type="scientific">[Collinsella] massiliensis</name>
    <dbReference type="NCBI Taxonomy" id="1232426"/>
    <lineage>
        <taxon>Bacteria</taxon>
        <taxon>Bacillati</taxon>
        <taxon>Actinomycetota</taxon>
        <taxon>Coriobacteriia</taxon>
        <taxon>Coriobacteriales</taxon>
        <taxon>Coriobacteriaceae</taxon>
        <taxon>Enorma</taxon>
    </lineage>
</organism>
<feature type="transmembrane region" description="Helical" evidence="1">
    <location>
        <begin position="150"/>
        <end position="173"/>
    </location>
</feature>
<protein>
    <recommendedName>
        <fullName evidence="4">DUF554 domain-containing protein</fullName>
    </recommendedName>
</protein>
<feature type="transmembrane region" description="Helical" evidence="1">
    <location>
        <begin position="6"/>
        <end position="24"/>
    </location>
</feature>
<keyword evidence="3" id="KW-1185">Reference proteome</keyword>
<accession>A0A1Y3Y521</accession>
<dbReference type="PANTHER" id="PTHR36111:SF2">
    <property type="entry name" value="INNER MEMBRANE PROTEIN"/>
    <property type="match status" value="1"/>
</dbReference>
<keyword evidence="1" id="KW-0472">Membrane</keyword>
<sequence length="237" mass="24401">MGTVINVALLLAGGIVGLVGGSLFTPRVQDTLMKAAGVSVLFVGLSGALAGMLSAQPDGAIVSGGSMMVFASLAFGSLIGELIDLDGRFDRFGEWLKRRTGNEGDNEFVNAFVTASLTVCIGAMAIVGSIQDGLTGDWSTLAMKGALDALIVLVMTASMGKGCLFSAIPVAVFQGSITFLAQFIQPIMTPEALANLSLVGSILIFCVGVNLIWEKLFKPANMLPAVVIAAAIAFLPL</sequence>
<name>A0A1Y3Y521_9ACTN</name>
<keyword evidence="1" id="KW-0812">Transmembrane</keyword>
<gene>
    <name evidence="2" type="ORF">B5G02_02610</name>
</gene>